<organism evidence="2 3">
    <name type="scientific">Torulaspora globosa</name>
    <dbReference type="NCBI Taxonomy" id="48254"/>
    <lineage>
        <taxon>Eukaryota</taxon>
        <taxon>Fungi</taxon>
        <taxon>Dikarya</taxon>
        <taxon>Ascomycota</taxon>
        <taxon>Saccharomycotina</taxon>
        <taxon>Saccharomycetes</taxon>
        <taxon>Saccharomycetales</taxon>
        <taxon>Saccharomycetaceae</taxon>
        <taxon>Torulaspora</taxon>
    </lineage>
</organism>
<dbReference type="SUPFAM" id="SSF55608">
    <property type="entry name" value="Homing endonucleases"/>
    <property type="match status" value="2"/>
</dbReference>
<dbReference type="AlphaFoldDB" id="A0A7G3ZCF8"/>
<evidence type="ECO:0000313" key="3">
    <source>
        <dbReference type="Proteomes" id="UP000515788"/>
    </source>
</evidence>
<dbReference type="GO" id="GO:0016539">
    <property type="term" value="P:intein-mediated protein splicing"/>
    <property type="evidence" value="ECO:0007669"/>
    <property type="project" value="InterPro"/>
</dbReference>
<dbReference type="GeneID" id="59324313"/>
<dbReference type="EMBL" id="CP059247">
    <property type="protein sequence ID" value="QLL31194.1"/>
    <property type="molecule type" value="Genomic_DNA"/>
</dbReference>
<name>A0A7G3ZCF8_9SACH</name>
<dbReference type="Gene3D" id="3.10.28.10">
    <property type="entry name" value="Homing endonucleases"/>
    <property type="match status" value="2"/>
</dbReference>
<dbReference type="InterPro" id="IPR027434">
    <property type="entry name" value="Homing_endonucl"/>
</dbReference>
<feature type="domain" description="DOD-type homing endonuclease" evidence="1">
    <location>
        <begin position="60"/>
        <end position="208"/>
    </location>
</feature>
<protein>
    <recommendedName>
        <fullName evidence="1">DOD-type homing endonuclease domain-containing protein</fullName>
    </recommendedName>
</protein>
<dbReference type="Proteomes" id="UP000515788">
    <property type="component" value="Chromosome 2"/>
</dbReference>
<proteinExistence type="predicted"/>
<dbReference type="InterPro" id="IPR007869">
    <property type="entry name" value="Homing_endonuc_PI-Sce"/>
</dbReference>
<dbReference type="GO" id="GO:0003677">
    <property type="term" value="F:DNA binding"/>
    <property type="evidence" value="ECO:0007669"/>
    <property type="project" value="InterPro"/>
</dbReference>
<keyword evidence="3" id="KW-1185">Reference proteome</keyword>
<evidence type="ECO:0000313" key="2">
    <source>
        <dbReference type="EMBL" id="QLL31194.1"/>
    </source>
</evidence>
<dbReference type="Pfam" id="PF05204">
    <property type="entry name" value="Hom_end"/>
    <property type="match status" value="1"/>
</dbReference>
<accession>A0A7G3ZCF8</accession>
<dbReference type="PRINTS" id="PR00379">
    <property type="entry name" value="INTEIN"/>
</dbReference>
<dbReference type="PROSITE" id="PS50819">
    <property type="entry name" value="INTEIN_ENDONUCLEASE"/>
    <property type="match status" value="1"/>
</dbReference>
<dbReference type="InterPro" id="IPR004042">
    <property type="entry name" value="Intein_endonuc_central"/>
</dbReference>
<dbReference type="KEGG" id="tgb:HG536_0B00550"/>
<gene>
    <name evidence="2" type="ORF">HG536_0B00550</name>
</gene>
<dbReference type="RefSeq" id="XP_037137869.1">
    <property type="nucleotide sequence ID" value="XM_037281974.1"/>
</dbReference>
<reference evidence="2 3" key="1">
    <citation type="submission" date="2020-06" db="EMBL/GenBank/DDBJ databases">
        <title>The yeast mating-type switching endonuclease HO is a domesticated member of an unorthodox homing genetic element family.</title>
        <authorList>
            <person name="Coughlan A.Y."/>
            <person name="Lombardi L."/>
            <person name="Braun-Galleani S."/>
            <person name="Martos A.R."/>
            <person name="Galeote V."/>
            <person name="Bigey F."/>
            <person name="Dequin S."/>
            <person name="Byrne K.P."/>
            <person name="Wolfe K.H."/>
        </authorList>
    </citation>
    <scope>NUCLEOTIDE SEQUENCE [LARGE SCALE GENOMIC DNA]</scope>
    <source>
        <strain evidence="2 3">CBS764</strain>
    </source>
</reference>
<dbReference type="OrthoDB" id="4037793at2759"/>
<dbReference type="InterPro" id="IPR006142">
    <property type="entry name" value="INTEIN"/>
</dbReference>
<sequence>MVLRSDGRCFNWQCEADDLSGYFYDDLTTYIDRDTCLGPCLEQCFERKITAGQLEAMAWLLGFWIGDGCREGARFALHSEDHDVNTRLEKNADVWGMTLRIERQKEGLGEVGFLHTYNGAVRYWNVNNPLVKVLEGLKFYENGQRNGLKSVPLFMQTEQIVVREAFLAGLIDSDGHCRIRYGCISVQIATVYRPIRDGITFIGRSLGLTVSTHFCGAHFYERHGQNRSDTWYFHLYGRTNDETLWSILNRCSCERKRNPQIQHCRDRDFEEFDSDYQAEENENDPEDNDDLSGIRESFEDDLEDDPEEQQDGTLNFGKFRFEIIPGRKDAVIGLVLSGTSNRTFVTDDQIVCAAAELVTERLELSTERLESRPYFRRRCLSCRTETASKWYKVPWLGDVLDRLCRACWVAYSRTHMRCSNDLCNWVFRRREVAPRRCKRCRSSPLQG</sequence>
<evidence type="ECO:0000259" key="1">
    <source>
        <dbReference type="PROSITE" id="PS50819"/>
    </source>
</evidence>
<dbReference type="GO" id="GO:0004519">
    <property type="term" value="F:endonuclease activity"/>
    <property type="evidence" value="ECO:0007669"/>
    <property type="project" value="InterPro"/>
</dbReference>